<protein>
    <submittedName>
        <fullName evidence="2">Uncharacterized protein</fullName>
    </submittedName>
</protein>
<accession>G0T5H9</accession>
<organism evidence="2 3">
    <name type="scientific">Wiseana iridescent virus</name>
    <name type="common">WIV</name>
    <name type="synonym">Insect iridescent virus type 9</name>
    <dbReference type="NCBI Taxonomy" id="68347"/>
    <lineage>
        <taxon>Viruses</taxon>
        <taxon>Varidnaviria</taxon>
        <taxon>Bamfordvirae</taxon>
        <taxon>Nucleocytoviricota</taxon>
        <taxon>Megaviricetes</taxon>
        <taxon>Pimascovirales</taxon>
        <taxon>Pimascovirales incertae sedis</taxon>
        <taxon>Iridoviridae</taxon>
        <taxon>Betairidovirinae</taxon>
        <taxon>Chloriridovirus</taxon>
        <taxon>Chloriridovirus wiseana1</taxon>
        <taxon>Invertebrate iridescent virus 9</taxon>
    </lineage>
</organism>
<evidence type="ECO:0000313" key="3">
    <source>
        <dbReference type="Proteomes" id="UP000112896"/>
    </source>
</evidence>
<dbReference type="KEGG" id="vg:10963875"/>
<keyword evidence="1" id="KW-0812">Transmembrane</keyword>
<organismHost>
    <name type="scientific">Wiseana cervinata</name>
    <dbReference type="NCBI Taxonomy" id="107013"/>
</organismHost>
<keyword evidence="1" id="KW-0472">Membrane</keyword>
<dbReference type="RefSeq" id="YP_004732936.1">
    <property type="nucleotide sequence ID" value="NC_015780.1"/>
</dbReference>
<proteinExistence type="predicted"/>
<reference evidence="2 3" key="1">
    <citation type="journal article" date="2011" name="J. Virol.">
        <title>Genomic and proteomic analysis of invertebrate iridovirus type 9.</title>
        <authorList>
            <person name="Wong C.K."/>
            <person name="Young V.L."/>
            <person name="Kleffmann T."/>
            <person name="Ward V.K."/>
        </authorList>
    </citation>
    <scope>NUCLEOTIDE SEQUENCE [LARGE SCALE GENOMIC DNA]</scope>
</reference>
<sequence length="106" mass="12045">MKPVVTPIFPRNNGIQYPQNLPIRKTDSKERMLNSGGFCGQSNPEIIHHHSQPYQQQIINCIGIAQHIDGCPICSRLYDTDKTLYILAIIGLLILCFLMVKRIVKL</sequence>
<evidence type="ECO:0000256" key="1">
    <source>
        <dbReference type="SAM" id="Phobius"/>
    </source>
</evidence>
<evidence type="ECO:0000313" key="2">
    <source>
        <dbReference type="EMBL" id="ADO00497.1"/>
    </source>
</evidence>
<dbReference type="GeneID" id="10963875"/>
<keyword evidence="3" id="KW-1185">Reference proteome</keyword>
<name>G0T5H9_IRV9</name>
<keyword evidence="1" id="KW-1133">Transmembrane helix</keyword>
<dbReference type="Proteomes" id="UP000112896">
    <property type="component" value="Segment"/>
</dbReference>
<feature type="transmembrane region" description="Helical" evidence="1">
    <location>
        <begin position="84"/>
        <end position="104"/>
    </location>
</feature>
<dbReference type="EMBL" id="GQ918152">
    <property type="protein sequence ID" value="ADO00497.1"/>
    <property type="molecule type" value="Genomic_DNA"/>
</dbReference>